<name>A0A9D4CJ38_DREPO</name>
<proteinExistence type="predicted"/>
<dbReference type="Proteomes" id="UP000828390">
    <property type="component" value="Unassembled WGS sequence"/>
</dbReference>
<feature type="region of interest" description="Disordered" evidence="1">
    <location>
        <begin position="343"/>
        <end position="377"/>
    </location>
</feature>
<accession>A0A9D4CJ38</accession>
<evidence type="ECO:0000256" key="1">
    <source>
        <dbReference type="SAM" id="MobiDB-lite"/>
    </source>
</evidence>
<sequence length="377" mass="42749">MSTLINIKESVNRLMLKTSALMRLSSDLLFVGVYSAITFQPIALADRENVQIHLDNKGIDWKKFRIVISSNQVRAIVAHIVSSSPALTRIDVEGLNFLCLRSKSNASLTGTSNFNVDHHNRKCIQESYDHLDEGTDHNFSMEDVDKLTHPVQMSAVLKYDFVVIGLCKATSSSLKLVQEIVEQPADDATLKVKEYWPDASFTNIEGESLFLTLERVKHTTDSNTAWHISYAEKGHQHSGAHSRTEDEYETTPNHATSFKYGNDDVGQCGFVKRRSTRRSFDVRRQQQRNRETEFCEDWHTSTIRSLEALKAIGPVANNAPSENDKSPLIDNILTNMVAEVEDFHKERSPISRSHSETGNRKRSRPKDTRRQSRATMV</sequence>
<organism evidence="2 3">
    <name type="scientific">Dreissena polymorpha</name>
    <name type="common">Zebra mussel</name>
    <name type="synonym">Mytilus polymorpha</name>
    <dbReference type="NCBI Taxonomy" id="45954"/>
    <lineage>
        <taxon>Eukaryota</taxon>
        <taxon>Metazoa</taxon>
        <taxon>Spiralia</taxon>
        <taxon>Lophotrochozoa</taxon>
        <taxon>Mollusca</taxon>
        <taxon>Bivalvia</taxon>
        <taxon>Autobranchia</taxon>
        <taxon>Heteroconchia</taxon>
        <taxon>Euheterodonta</taxon>
        <taxon>Imparidentia</taxon>
        <taxon>Neoheterodontei</taxon>
        <taxon>Myida</taxon>
        <taxon>Dreissenoidea</taxon>
        <taxon>Dreissenidae</taxon>
        <taxon>Dreissena</taxon>
    </lineage>
</organism>
<feature type="region of interest" description="Disordered" evidence="1">
    <location>
        <begin position="234"/>
        <end position="260"/>
    </location>
</feature>
<gene>
    <name evidence="2" type="ORF">DPMN_051720</name>
</gene>
<dbReference type="EMBL" id="JAIWYP010000012">
    <property type="protein sequence ID" value="KAH3725867.1"/>
    <property type="molecule type" value="Genomic_DNA"/>
</dbReference>
<dbReference type="AlphaFoldDB" id="A0A9D4CJ38"/>
<evidence type="ECO:0000313" key="3">
    <source>
        <dbReference type="Proteomes" id="UP000828390"/>
    </source>
</evidence>
<feature type="compositionally biased region" description="Basic and acidic residues" evidence="1">
    <location>
        <begin position="343"/>
        <end position="370"/>
    </location>
</feature>
<evidence type="ECO:0000313" key="2">
    <source>
        <dbReference type="EMBL" id="KAH3725867.1"/>
    </source>
</evidence>
<protein>
    <submittedName>
        <fullName evidence="2">Uncharacterized protein</fullName>
    </submittedName>
</protein>
<reference evidence="2" key="2">
    <citation type="submission" date="2020-11" db="EMBL/GenBank/DDBJ databases">
        <authorList>
            <person name="McCartney M.A."/>
            <person name="Auch B."/>
            <person name="Kono T."/>
            <person name="Mallez S."/>
            <person name="Becker A."/>
            <person name="Gohl D.M."/>
            <person name="Silverstein K.A.T."/>
            <person name="Koren S."/>
            <person name="Bechman K.B."/>
            <person name="Herman A."/>
            <person name="Abrahante J.E."/>
            <person name="Garbe J."/>
        </authorList>
    </citation>
    <scope>NUCLEOTIDE SEQUENCE</scope>
    <source>
        <strain evidence="2">Duluth1</strain>
        <tissue evidence="2">Whole animal</tissue>
    </source>
</reference>
<reference evidence="2" key="1">
    <citation type="journal article" date="2019" name="bioRxiv">
        <title>The Genome of the Zebra Mussel, Dreissena polymorpha: A Resource for Invasive Species Research.</title>
        <authorList>
            <person name="McCartney M.A."/>
            <person name="Auch B."/>
            <person name="Kono T."/>
            <person name="Mallez S."/>
            <person name="Zhang Y."/>
            <person name="Obille A."/>
            <person name="Becker A."/>
            <person name="Abrahante J.E."/>
            <person name="Garbe J."/>
            <person name="Badalamenti J.P."/>
            <person name="Herman A."/>
            <person name="Mangelson H."/>
            <person name="Liachko I."/>
            <person name="Sullivan S."/>
            <person name="Sone E.D."/>
            <person name="Koren S."/>
            <person name="Silverstein K.A.T."/>
            <person name="Beckman K.B."/>
            <person name="Gohl D.M."/>
        </authorList>
    </citation>
    <scope>NUCLEOTIDE SEQUENCE</scope>
    <source>
        <strain evidence="2">Duluth1</strain>
        <tissue evidence="2">Whole animal</tissue>
    </source>
</reference>
<comment type="caution">
    <text evidence="2">The sequence shown here is derived from an EMBL/GenBank/DDBJ whole genome shotgun (WGS) entry which is preliminary data.</text>
</comment>
<keyword evidence="3" id="KW-1185">Reference proteome</keyword>